<protein>
    <submittedName>
        <fullName evidence="1">Uncharacterized protein</fullName>
    </submittedName>
</protein>
<dbReference type="Gramene" id="TuG1812G0600002101.01.T01">
    <property type="protein sequence ID" value="TuG1812G0600002101.01.T01.cds422736"/>
    <property type="gene ID" value="TuG1812G0600002101.01"/>
</dbReference>
<proteinExistence type="predicted"/>
<sequence length="53" mass="5791">MPICCSMKIQVDSKVVVLGSGGALVSHRFSATISDFFVCSTYACCFRDPHVYI</sequence>
<dbReference type="Proteomes" id="UP000015106">
    <property type="component" value="Chromosome 6"/>
</dbReference>
<evidence type="ECO:0000313" key="1">
    <source>
        <dbReference type="EnsemblPlants" id="TuG1812G0600002101.01.T01.cds422736"/>
    </source>
</evidence>
<organism evidence="1 2">
    <name type="scientific">Triticum urartu</name>
    <name type="common">Red wild einkorn</name>
    <name type="synonym">Crithodium urartu</name>
    <dbReference type="NCBI Taxonomy" id="4572"/>
    <lineage>
        <taxon>Eukaryota</taxon>
        <taxon>Viridiplantae</taxon>
        <taxon>Streptophyta</taxon>
        <taxon>Embryophyta</taxon>
        <taxon>Tracheophyta</taxon>
        <taxon>Spermatophyta</taxon>
        <taxon>Magnoliopsida</taxon>
        <taxon>Liliopsida</taxon>
        <taxon>Poales</taxon>
        <taxon>Poaceae</taxon>
        <taxon>BOP clade</taxon>
        <taxon>Pooideae</taxon>
        <taxon>Triticodae</taxon>
        <taxon>Triticeae</taxon>
        <taxon>Triticinae</taxon>
        <taxon>Triticum</taxon>
    </lineage>
</organism>
<reference evidence="2" key="1">
    <citation type="journal article" date="2013" name="Nature">
        <title>Draft genome of the wheat A-genome progenitor Triticum urartu.</title>
        <authorList>
            <person name="Ling H.Q."/>
            <person name="Zhao S."/>
            <person name="Liu D."/>
            <person name="Wang J."/>
            <person name="Sun H."/>
            <person name="Zhang C."/>
            <person name="Fan H."/>
            <person name="Li D."/>
            <person name="Dong L."/>
            <person name="Tao Y."/>
            <person name="Gao C."/>
            <person name="Wu H."/>
            <person name="Li Y."/>
            <person name="Cui Y."/>
            <person name="Guo X."/>
            <person name="Zheng S."/>
            <person name="Wang B."/>
            <person name="Yu K."/>
            <person name="Liang Q."/>
            <person name="Yang W."/>
            <person name="Lou X."/>
            <person name="Chen J."/>
            <person name="Feng M."/>
            <person name="Jian J."/>
            <person name="Zhang X."/>
            <person name="Luo G."/>
            <person name="Jiang Y."/>
            <person name="Liu J."/>
            <person name="Wang Z."/>
            <person name="Sha Y."/>
            <person name="Zhang B."/>
            <person name="Wu H."/>
            <person name="Tang D."/>
            <person name="Shen Q."/>
            <person name="Xue P."/>
            <person name="Zou S."/>
            <person name="Wang X."/>
            <person name="Liu X."/>
            <person name="Wang F."/>
            <person name="Yang Y."/>
            <person name="An X."/>
            <person name="Dong Z."/>
            <person name="Zhang K."/>
            <person name="Zhang X."/>
            <person name="Luo M.C."/>
            <person name="Dvorak J."/>
            <person name="Tong Y."/>
            <person name="Wang J."/>
            <person name="Yang H."/>
            <person name="Li Z."/>
            <person name="Wang D."/>
            <person name="Zhang A."/>
            <person name="Wang J."/>
        </authorList>
    </citation>
    <scope>NUCLEOTIDE SEQUENCE</scope>
    <source>
        <strain evidence="2">cv. G1812</strain>
    </source>
</reference>
<keyword evidence="2" id="KW-1185">Reference proteome</keyword>
<dbReference type="EnsemblPlants" id="TuG1812G0600002101.01.T01">
    <property type="protein sequence ID" value="TuG1812G0600002101.01.T01.cds422736"/>
    <property type="gene ID" value="TuG1812G0600002101.01"/>
</dbReference>
<dbReference type="AlphaFoldDB" id="A0A8R7QN09"/>
<reference evidence="1" key="3">
    <citation type="submission" date="2022-06" db="UniProtKB">
        <authorList>
            <consortium name="EnsemblPlants"/>
        </authorList>
    </citation>
    <scope>IDENTIFICATION</scope>
</reference>
<evidence type="ECO:0000313" key="2">
    <source>
        <dbReference type="Proteomes" id="UP000015106"/>
    </source>
</evidence>
<name>A0A8R7QN09_TRIUA</name>
<accession>A0A8R7QN09</accession>
<reference evidence="1" key="2">
    <citation type="submission" date="2018-03" db="EMBL/GenBank/DDBJ databases">
        <title>The Triticum urartu genome reveals the dynamic nature of wheat genome evolution.</title>
        <authorList>
            <person name="Ling H."/>
            <person name="Ma B."/>
            <person name="Shi X."/>
            <person name="Liu H."/>
            <person name="Dong L."/>
            <person name="Sun H."/>
            <person name="Cao Y."/>
            <person name="Gao Q."/>
            <person name="Zheng S."/>
            <person name="Li Y."/>
            <person name="Yu Y."/>
            <person name="Du H."/>
            <person name="Qi M."/>
            <person name="Li Y."/>
            <person name="Yu H."/>
            <person name="Cui Y."/>
            <person name="Wang N."/>
            <person name="Chen C."/>
            <person name="Wu H."/>
            <person name="Zhao Y."/>
            <person name="Zhang J."/>
            <person name="Li Y."/>
            <person name="Zhou W."/>
            <person name="Zhang B."/>
            <person name="Hu W."/>
            <person name="Eijk M."/>
            <person name="Tang J."/>
            <person name="Witsenboer H."/>
            <person name="Zhao S."/>
            <person name="Li Z."/>
            <person name="Zhang A."/>
            <person name="Wang D."/>
            <person name="Liang C."/>
        </authorList>
    </citation>
    <scope>NUCLEOTIDE SEQUENCE [LARGE SCALE GENOMIC DNA]</scope>
    <source>
        <strain evidence="1">cv. G1812</strain>
    </source>
</reference>